<evidence type="ECO:0000256" key="2">
    <source>
        <dbReference type="ARBA" id="ARBA00012889"/>
    </source>
</evidence>
<evidence type="ECO:0000313" key="9">
    <source>
        <dbReference type="EMBL" id="KAK4537757.1"/>
    </source>
</evidence>
<dbReference type="InterPro" id="IPR036291">
    <property type="entry name" value="NAD(P)-bd_dom_sf"/>
</dbReference>
<evidence type="ECO:0000256" key="6">
    <source>
        <dbReference type="RuleBase" id="RU004417"/>
    </source>
</evidence>
<comment type="catalytic activity">
    <reaction evidence="4">
        <text>L-glutamate + NAD(+) + H2O = 2-oxoglutarate + NH4(+) + NADH + H(+)</text>
        <dbReference type="Rhea" id="RHEA:15133"/>
        <dbReference type="ChEBI" id="CHEBI:15377"/>
        <dbReference type="ChEBI" id="CHEBI:15378"/>
        <dbReference type="ChEBI" id="CHEBI:16810"/>
        <dbReference type="ChEBI" id="CHEBI:28938"/>
        <dbReference type="ChEBI" id="CHEBI:29985"/>
        <dbReference type="ChEBI" id="CHEBI:57540"/>
        <dbReference type="ChEBI" id="CHEBI:57945"/>
        <dbReference type="EC" id="1.4.1.3"/>
    </reaction>
</comment>
<evidence type="ECO:0000256" key="7">
    <source>
        <dbReference type="SAM" id="MobiDB-lite"/>
    </source>
</evidence>
<comment type="caution">
    <text evidence="9">The sequence shown here is derived from an EMBL/GenBank/DDBJ whole genome shotgun (WGS) entry which is preliminary data.</text>
</comment>
<dbReference type="InterPro" id="IPR006095">
    <property type="entry name" value="Glu/Leu/Phe/Val/Trp_DH"/>
</dbReference>
<sequence>MCTMGCRLIQRWGAVVDRRAATAAASGFISSSAAAAVRQLSTETHPIHHPAAASAKPSPPAAGTSPESVAEVPDVLSAPPSPDKQPTRVTNHDIPSSTERAAATVREALRGHKAQSPMREMTFLESVDRFFDDAAKLTHVSPALLGHIKECNTLLEFTFPILRSNGQIELIRAYRAQHSHHRLPTKGGIRYDVRVSEDEVKALAALMTFKCATVDVPFGGAKGGVVIDRTKYNDVELERITRRFTVELIRRNAIGPSLDVPAPDYGTGQREMGWMKDTYEAFHQKDIDRIACVTGKPINLGGIRGRESATGLGVYYGVREFLARPDVVQAYSIRKGAGVAGKDVVVQGLGNVGFWAAKFMRDMGQARIVAIAERDGYLVSRSDEGLDPTQVKRHLAATGGELRGYVEHRQAEVGVATAAAAMGGSTTATTTTTDTVAPVEFVPGNPAEALELDCDILIPAALEGVIHAGNAPRIRASVIAEAANGPVTYGADAHFRTQRQLGVDRPLIIPDLVLNAGGVTVSYFEWVKNLGHLRFGRMTRRIEEKTMRAVVDVLERHGVKLAARDLLDLQAGADETALVRSGLEDTMCTAVEETWTAAKQSGCDPRLAAYSNSIRKIAEDYGTSGIFP</sequence>
<evidence type="ECO:0000256" key="1">
    <source>
        <dbReference type="ARBA" id="ARBA00006382"/>
    </source>
</evidence>
<evidence type="ECO:0000256" key="4">
    <source>
        <dbReference type="ARBA" id="ARBA00047867"/>
    </source>
</evidence>
<dbReference type="GO" id="GO:0006538">
    <property type="term" value="P:L-glutamate catabolic process"/>
    <property type="evidence" value="ECO:0007669"/>
    <property type="project" value="TreeGrafter"/>
</dbReference>
<evidence type="ECO:0000256" key="3">
    <source>
        <dbReference type="ARBA" id="ARBA00023002"/>
    </source>
</evidence>
<dbReference type="Pfam" id="PF00208">
    <property type="entry name" value="ELFV_dehydrog"/>
    <property type="match status" value="1"/>
</dbReference>
<dbReference type="EMBL" id="JANCYW010000014">
    <property type="protein sequence ID" value="KAK4537757.1"/>
    <property type="molecule type" value="Genomic_DNA"/>
</dbReference>
<feature type="compositionally biased region" description="Low complexity" evidence="7">
    <location>
        <begin position="49"/>
        <end position="66"/>
    </location>
</feature>
<dbReference type="EC" id="1.4.1.3" evidence="2"/>
<dbReference type="InterPro" id="IPR006096">
    <property type="entry name" value="Glu/Leu/Phe/Val/Trp_DH_C"/>
</dbReference>
<proteinExistence type="inferred from homology"/>
<name>A0AAV9IZL9_CYACA</name>
<organism evidence="9 10">
    <name type="scientific">Cyanidium caldarium</name>
    <name type="common">Red alga</name>
    <dbReference type="NCBI Taxonomy" id="2771"/>
    <lineage>
        <taxon>Eukaryota</taxon>
        <taxon>Rhodophyta</taxon>
        <taxon>Bangiophyceae</taxon>
        <taxon>Cyanidiales</taxon>
        <taxon>Cyanidiaceae</taxon>
        <taxon>Cyanidium</taxon>
    </lineage>
</organism>
<dbReference type="Gene3D" id="3.40.50.720">
    <property type="entry name" value="NAD(P)-binding Rossmann-like Domain"/>
    <property type="match status" value="1"/>
</dbReference>
<dbReference type="SUPFAM" id="SSF51735">
    <property type="entry name" value="NAD(P)-binding Rossmann-fold domains"/>
    <property type="match status" value="1"/>
</dbReference>
<evidence type="ECO:0000259" key="8">
    <source>
        <dbReference type="SMART" id="SM00839"/>
    </source>
</evidence>
<dbReference type="AlphaFoldDB" id="A0AAV9IZL9"/>
<dbReference type="Gene3D" id="3.40.50.10860">
    <property type="entry name" value="Leucine Dehydrogenase, chain A, domain 1"/>
    <property type="match status" value="1"/>
</dbReference>
<comment type="similarity">
    <text evidence="1 6">Belongs to the Glu/Leu/Phe/Val dehydrogenases family.</text>
</comment>
<keyword evidence="10" id="KW-1185">Reference proteome</keyword>
<dbReference type="PANTHER" id="PTHR11606">
    <property type="entry name" value="GLUTAMATE DEHYDROGENASE"/>
    <property type="match status" value="1"/>
</dbReference>
<evidence type="ECO:0000256" key="5">
    <source>
        <dbReference type="ARBA" id="ARBA00048577"/>
    </source>
</evidence>
<dbReference type="CDD" id="cd01076">
    <property type="entry name" value="NAD_bind_1_Glu_DH"/>
    <property type="match status" value="1"/>
</dbReference>
<keyword evidence="3 6" id="KW-0560">Oxidoreductase</keyword>
<evidence type="ECO:0000313" key="10">
    <source>
        <dbReference type="Proteomes" id="UP001301350"/>
    </source>
</evidence>
<dbReference type="Proteomes" id="UP001301350">
    <property type="component" value="Unassembled WGS sequence"/>
</dbReference>
<dbReference type="Pfam" id="PF02812">
    <property type="entry name" value="ELFV_dehydrog_N"/>
    <property type="match status" value="1"/>
</dbReference>
<dbReference type="GO" id="GO:0005739">
    <property type="term" value="C:mitochondrion"/>
    <property type="evidence" value="ECO:0007669"/>
    <property type="project" value="TreeGrafter"/>
</dbReference>
<dbReference type="InterPro" id="IPR046346">
    <property type="entry name" value="Aminoacid_DH-like_N_sf"/>
</dbReference>
<dbReference type="InterPro" id="IPR033922">
    <property type="entry name" value="NAD_bind_Glu_DH"/>
</dbReference>
<dbReference type="SMART" id="SM00839">
    <property type="entry name" value="ELFV_dehydrog"/>
    <property type="match status" value="1"/>
</dbReference>
<feature type="region of interest" description="Disordered" evidence="7">
    <location>
        <begin position="46"/>
        <end position="99"/>
    </location>
</feature>
<comment type="catalytic activity">
    <reaction evidence="5">
        <text>L-glutamate + NADP(+) + H2O = 2-oxoglutarate + NH4(+) + NADPH + H(+)</text>
        <dbReference type="Rhea" id="RHEA:11612"/>
        <dbReference type="ChEBI" id="CHEBI:15377"/>
        <dbReference type="ChEBI" id="CHEBI:15378"/>
        <dbReference type="ChEBI" id="CHEBI:16810"/>
        <dbReference type="ChEBI" id="CHEBI:28938"/>
        <dbReference type="ChEBI" id="CHEBI:29985"/>
        <dbReference type="ChEBI" id="CHEBI:57783"/>
        <dbReference type="ChEBI" id="CHEBI:58349"/>
        <dbReference type="EC" id="1.4.1.3"/>
    </reaction>
</comment>
<reference evidence="9 10" key="1">
    <citation type="submission" date="2022-07" db="EMBL/GenBank/DDBJ databases">
        <title>Genome-wide signatures of adaptation to extreme environments.</title>
        <authorList>
            <person name="Cho C.H."/>
            <person name="Yoon H.S."/>
        </authorList>
    </citation>
    <scope>NUCLEOTIDE SEQUENCE [LARGE SCALE GENOMIC DNA]</scope>
    <source>
        <strain evidence="9 10">DBV 063 E5</strain>
    </source>
</reference>
<dbReference type="GO" id="GO:0004352">
    <property type="term" value="F:glutamate dehydrogenase (NAD+) activity"/>
    <property type="evidence" value="ECO:0007669"/>
    <property type="project" value="TreeGrafter"/>
</dbReference>
<dbReference type="InterPro" id="IPR006097">
    <property type="entry name" value="Glu/Leu/Phe/Val/Trp_DH_dimer"/>
</dbReference>
<dbReference type="PRINTS" id="PR00082">
    <property type="entry name" value="GLFDHDRGNASE"/>
</dbReference>
<accession>A0AAV9IZL9</accession>
<protein>
    <recommendedName>
        <fullName evidence="2">glutamate dehydrogenase [NAD(P)(+)]</fullName>
        <ecNumber evidence="2">1.4.1.3</ecNumber>
    </recommendedName>
</protein>
<feature type="domain" description="Glutamate/phenylalanine/leucine/valine/L-tryptophan dehydrogenase C-terminal" evidence="8">
    <location>
        <begin position="303"/>
        <end position="625"/>
    </location>
</feature>
<dbReference type="PANTHER" id="PTHR11606:SF13">
    <property type="entry name" value="GLUTAMATE DEHYDROGENASE 1, MITOCHONDRIAL"/>
    <property type="match status" value="1"/>
</dbReference>
<feature type="compositionally biased region" description="Polar residues" evidence="7">
    <location>
        <begin position="87"/>
        <end position="99"/>
    </location>
</feature>
<gene>
    <name evidence="9" type="ORF">CDCA_CDCA14G3782</name>
</gene>
<dbReference type="SUPFAM" id="SSF53223">
    <property type="entry name" value="Aminoacid dehydrogenase-like, N-terminal domain"/>
    <property type="match status" value="1"/>
</dbReference>